<evidence type="ECO:0000313" key="3">
    <source>
        <dbReference type="Proteomes" id="UP001597180"/>
    </source>
</evidence>
<evidence type="ECO:0000313" key="2">
    <source>
        <dbReference type="EMBL" id="MFD1220487.1"/>
    </source>
</evidence>
<protein>
    <submittedName>
        <fullName evidence="2">DUF4097 domain-containing protein</fullName>
    </submittedName>
</protein>
<feature type="domain" description="DUF4097" evidence="1">
    <location>
        <begin position="54"/>
        <end position="299"/>
    </location>
</feature>
<organism evidence="2 3">
    <name type="scientific">Paenibacillus vulneris</name>
    <dbReference type="NCBI Taxonomy" id="1133364"/>
    <lineage>
        <taxon>Bacteria</taxon>
        <taxon>Bacillati</taxon>
        <taxon>Bacillota</taxon>
        <taxon>Bacilli</taxon>
        <taxon>Bacillales</taxon>
        <taxon>Paenibacillaceae</taxon>
        <taxon>Paenibacillus</taxon>
    </lineage>
</organism>
<comment type="caution">
    <text evidence="2">The sequence shown here is derived from an EMBL/GenBank/DDBJ whole genome shotgun (WGS) entry which is preliminary data.</text>
</comment>
<dbReference type="EMBL" id="JBHTLU010000013">
    <property type="protein sequence ID" value="MFD1220487.1"/>
    <property type="molecule type" value="Genomic_DNA"/>
</dbReference>
<dbReference type="PANTHER" id="PTHR34094:SF1">
    <property type="entry name" value="PROTEIN FAM185A"/>
    <property type="match status" value="1"/>
</dbReference>
<keyword evidence="3" id="KW-1185">Reference proteome</keyword>
<accession>A0ABW3UJN5</accession>
<evidence type="ECO:0000259" key="1">
    <source>
        <dbReference type="Pfam" id="PF13349"/>
    </source>
</evidence>
<name>A0ABW3UJN5_9BACL</name>
<dbReference type="InterPro" id="IPR025164">
    <property type="entry name" value="Toastrack_DUF4097"/>
</dbReference>
<proteinExistence type="predicted"/>
<dbReference type="PANTHER" id="PTHR34094">
    <property type="match status" value="1"/>
</dbReference>
<dbReference type="RefSeq" id="WP_345587125.1">
    <property type="nucleotide sequence ID" value="NZ_BAABJG010000006.1"/>
</dbReference>
<dbReference type="Proteomes" id="UP001597180">
    <property type="component" value="Unassembled WGS sequence"/>
</dbReference>
<gene>
    <name evidence="2" type="ORF">ACFQ4B_10175</name>
</gene>
<reference evidence="3" key="1">
    <citation type="journal article" date="2019" name="Int. J. Syst. Evol. Microbiol.">
        <title>The Global Catalogue of Microorganisms (GCM) 10K type strain sequencing project: providing services to taxonomists for standard genome sequencing and annotation.</title>
        <authorList>
            <consortium name="The Broad Institute Genomics Platform"/>
            <consortium name="The Broad Institute Genome Sequencing Center for Infectious Disease"/>
            <person name="Wu L."/>
            <person name="Ma J."/>
        </authorList>
    </citation>
    <scope>NUCLEOTIDE SEQUENCE [LARGE SCALE GENOMIC DNA]</scope>
    <source>
        <strain evidence="3">CCUG 53270</strain>
    </source>
</reference>
<dbReference type="Pfam" id="PF13349">
    <property type="entry name" value="DUF4097"/>
    <property type="match status" value="1"/>
</dbReference>
<sequence length="304" mass="32880">MKNETIKGKLLIVAGVVILAAFCVNEYGFAKNLFSWSTKPVHIEKSVQAAELRHLLVDTDSADVNIINGYSGDIEVRLDGNVKQEAADRVQLKVEPQGDTLKLKVENPDGFQLGLNFSALKLTVELPELDWQTVKVHTESGDISLEELKGKTVNISASSGDITVKDVESGQLTLEAKSGDIITQDYTAEALIFQTGSGDVRLVNGQSSIQGETQSGDIVVKVDDLDKDVNLKAESGDVKVYLEKEPKSLTVQYNGGSGSGQIGWDGVTYVERGEDDHKLKGVFGAGETHLKVRTGSGEFWLGQQ</sequence>
<dbReference type="Gene3D" id="2.160.20.120">
    <property type="match status" value="1"/>
</dbReference>